<dbReference type="EMBL" id="JWHR01000059">
    <property type="protein sequence ID" value="KHS57978.1"/>
    <property type="molecule type" value="Genomic_DNA"/>
</dbReference>
<evidence type="ECO:0000313" key="1">
    <source>
        <dbReference type="EMBL" id="KHS57978.1"/>
    </source>
</evidence>
<comment type="caution">
    <text evidence="1">The sequence shown here is derived from an EMBL/GenBank/DDBJ whole genome shotgun (WGS) entry which is preliminary data.</text>
</comment>
<gene>
    <name evidence="1" type="ORF">QX51_05370</name>
</gene>
<protein>
    <submittedName>
        <fullName evidence="1">Uncharacterized protein</fullName>
    </submittedName>
</protein>
<proteinExistence type="predicted"/>
<accession>A0A0B3VYT6</accession>
<dbReference type="Pfam" id="PF21835">
    <property type="entry name" value="YIEGIA_cap"/>
    <property type="match status" value="1"/>
</dbReference>
<dbReference type="AlphaFoldDB" id="A0A0B3VYT6"/>
<dbReference type="Proteomes" id="UP000031189">
    <property type="component" value="Unassembled WGS sequence"/>
</dbReference>
<dbReference type="InterPro" id="IPR054055">
    <property type="entry name" value="YpzH"/>
</dbReference>
<dbReference type="STRING" id="1577792.QX51_05370"/>
<organism evidence="1 2">
    <name type="scientific">Terrisporobacter othiniensis</name>
    <dbReference type="NCBI Taxonomy" id="1577792"/>
    <lineage>
        <taxon>Bacteria</taxon>
        <taxon>Bacillati</taxon>
        <taxon>Bacillota</taxon>
        <taxon>Clostridia</taxon>
        <taxon>Peptostreptococcales</taxon>
        <taxon>Peptostreptococcaceae</taxon>
        <taxon>Terrisporobacter</taxon>
    </lineage>
</organism>
<name>A0A0B3VYT6_9FIRM</name>
<sequence>MNSATLAVITTDKNMNTIGGCPIFYANNDDELQKRAMLFAKCVNGMVHQITDEVLIVVRH</sequence>
<reference evidence="1 2" key="1">
    <citation type="submission" date="2014-12" db="EMBL/GenBank/DDBJ databases">
        <title>Draft genome sequence of Terrisporobacter sp. 08-306576, isolated from the blood culture of a bacteremia patient.</title>
        <authorList>
            <person name="Lund L.C."/>
            <person name="Sydenham T.V."/>
            <person name="Hogh S.V."/>
            <person name="Skov M.N."/>
            <person name="Kemp M."/>
            <person name="Justesen U.S."/>
        </authorList>
    </citation>
    <scope>NUCLEOTIDE SEQUENCE [LARGE SCALE GENOMIC DNA]</scope>
    <source>
        <strain evidence="1 2">08-306576</strain>
    </source>
</reference>
<keyword evidence="2" id="KW-1185">Reference proteome</keyword>
<evidence type="ECO:0000313" key="2">
    <source>
        <dbReference type="Proteomes" id="UP000031189"/>
    </source>
</evidence>